<organism evidence="1 2">
    <name type="scientific">Rhinolophus ferrumequinum</name>
    <name type="common">Greater horseshoe bat</name>
    <dbReference type="NCBI Taxonomy" id="59479"/>
    <lineage>
        <taxon>Eukaryota</taxon>
        <taxon>Metazoa</taxon>
        <taxon>Chordata</taxon>
        <taxon>Craniata</taxon>
        <taxon>Vertebrata</taxon>
        <taxon>Euteleostomi</taxon>
        <taxon>Mammalia</taxon>
        <taxon>Eutheria</taxon>
        <taxon>Laurasiatheria</taxon>
        <taxon>Chiroptera</taxon>
        <taxon>Yinpterochiroptera</taxon>
        <taxon>Rhinolophoidea</taxon>
        <taxon>Rhinolophidae</taxon>
        <taxon>Rhinolophinae</taxon>
        <taxon>Rhinolophus</taxon>
    </lineage>
</organism>
<dbReference type="Proteomes" id="UP000585614">
    <property type="component" value="Unassembled WGS sequence"/>
</dbReference>
<reference evidence="1 2" key="1">
    <citation type="journal article" date="2020" name="Nature">
        <title>Six reference-quality genomes reveal evolution of bat adaptations.</title>
        <authorList>
            <person name="Jebb D."/>
            <person name="Huang Z."/>
            <person name="Pippel M."/>
            <person name="Hughes G.M."/>
            <person name="Lavrichenko K."/>
            <person name="Devanna P."/>
            <person name="Winkler S."/>
            <person name="Jermiin L.S."/>
            <person name="Skirmuntt E.C."/>
            <person name="Katzourakis A."/>
            <person name="Burkitt-Gray L."/>
            <person name="Ray D.A."/>
            <person name="Sullivan K.A.M."/>
            <person name="Roscito J.G."/>
            <person name="Kirilenko B.M."/>
            <person name="Davalos L.M."/>
            <person name="Corthals A.P."/>
            <person name="Power M.L."/>
            <person name="Jones G."/>
            <person name="Ransome R.D."/>
            <person name="Dechmann D.K.N."/>
            <person name="Locatelli A.G."/>
            <person name="Puechmaille S.J."/>
            <person name="Fedrigo O."/>
            <person name="Jarvis E.D."/>
            <person name="Hiller M."/>
            <person name="Vernes S.C."/>
            <person name="Myers E.W."/>
            <person name="Teeling E.C."/>
        </authorList>
    </citation>
    <scope>NUCLEOTIDE SEQUENCE [LARGE SCALE GENOMIC DNA]</scope>
    <source>
        <strain evidence="1">MRhiFer1</strain>
        <tissue evidence="1">Lung</tissue>
    </source>
</reference>
<proteinExistence type="predicted"/>
<name>A0A7J7X4W5_RHIFE</name>
<gene>
    <name evidence="1" type="ORF">mRhiFer1_006803</name>
</gene>
<evidence type="ECO:0000313" key="1">
    <source>
        <dbReference type="EMBL" id="KAF6344711.1"/>
    </source>
</evidence>
<accession>A0A7J7X4W5</accession>
<sequence length="49" mass="5893">MGCSNSSLYILQLVSWRNYKYKLLWPHLGRTSHNFYDGYEYLYILPSSN</sequence>
<keyword evidence="1" id="KW-0675">Receptor</keyword>
<evidence type="ECO:0000313" key="2">
    <source>
        <dbReference type="Proteomes" id="UP000585614"/>
    </source>
</evidence>
<dbReference type="AlphaFoldDB" id="A0A7J7X4W5"/>
<protein>
    <submittedName>
        <fullName evidence="1">Interleukin 23 receptor</fullName>
    </submittedName>
</protein>
<dbReference type="EMBL" id="JACAGC010000009">
    <property type="protein sequence ID" value="KAF6344711.1"/>
    <property type="molecule type" value="Genomic_DNA"/>
</dbReference>
<comment type="caution">
    <text evidence="1">The sequence shown here is derived from an EMBL/GenBank/DDBJ whole genome shotgun (WGS) entry which is preliminary data.</text>
</comment>